<feature type="coiled-coil region" evidence="20">
    <location>
        <begin position="854"/>
        <end position="881"/>
    </location>
</feature>
<evidence type="ECO:0000256" key="15">
    <source>
        <dbReference type="ARBA" id="ARBA00023136"/>
    </source>
</evidence>
<evidence type="ECO:0000256" key="7">
    <source>
        <dbReference type="ARBA" id="ARBA00022679"/>
    </source>
</evidence>
<evidence type="ECO:0000256" key="2">
    <source>
        <dbReference type="ARBA" id="ARBA00012513"/>
    </source>
</evidence>
<evidence type="ECO:0000256" key="6">
    <source>
        <dbReference type="ARBA" id="ARBA00022614"/>
    </source>
</evidence>
<keyword evidence="13" id="KW-0067">ATP-binding</keyword>
<dbReference type="GO" id="GO:0005524">
    <property type="term" value="F:ATP binding"/>
    <property type="evidence" value="ECO:0007669"/>
    <property type="project" value="UniProtKB-KW"/>
</dbReference>
<protein>
    <recommendedName>
        <fullName evidence="2">non-specific serine/threonine protein kinase</fullName>
        <ecNumber evidence="2">2.7.11.1</ecNumber>
    </recommendedName>
</protein>
<keyword evidence="17" id="KW-0325">Glycoprotein</keyword>
<dbReference type="InterPro" id="IPR001245">
    <property type="entry name" value="Ser-Thr/Tyr_kinase_cat_dom"/>
</dbReference>
<keyword evidence="8" id="KW-0812">Transmembrane</keyword>
<dbReference type="SMART" id="SM00220">
    <property type="entry name" value="S_TKc"/>
    <property type="match status" value="1"/>
</dbReference>
<sequence length="1214" mass="140396">MSQVENLEHMRIRLSDIEFATEKFSDIYEIGSGGFGRVYRAELDLGNKNSSSIEGDNKGELPRKRNTVAIKRIFSRGDSQGEQGFFREVEMLSSCKHPNIVSLLGYCDEGGEMILVYEHASNKSLDEYLGNIDNPINLTWAQRIKICIGIAHGLNYLHSCSDDKQRIIHRDIKSDNILLGDKWEAKIADFGLSKLYNANKTSSTIHTGTIAGTEMYLDPEYKKTGKLKKESDIYSLGVVLFEILCGRLAYDKIYYADNEKGLASIVHRRYKDGTIKDMIDPKIKEEAHENIIMQNRGLIEDSLSTFLEIAYQCLEETQVKRPKMEVIIMELEKALYFQENRKDDLQISIQNIHLATENFSDGNCIGRGRYWTAYKGELTHAKGNTTIVAKRWDRKCSQRDHQFLRELDILYKCKHENIISLVGYCKEMDEDIIVYEHAFKGSLDTYLRDASLTWVKRLKICMDVAVGLDALHKEHVVTRGPVFHRDIKSTSILIDSDWNAKISNLELSATDTLNQEMEHILHGALIWNEDIDGFVGYPQSLVLAAKMYYDEGKFDEIVFEGIAEQIVPQSLQTFATIAIQCLHDDSNERPTANQVLVQLKKALEFQVSKLYQYSHEPKRSDLVAGAPSWWFEKMLFRVCSVVLKIPFLTSGQVEDYDIWEPKVPKDYKELLLMSQTPEKHTIERKKDLYDLFLKGIILQNGKVYFSIGRNGERNEMISSRSFLDKNSSSICQWRSISESRFSIVAEINMSELKIHIKIKTQNLSPGVNYRVHLIFRFSGPKRSLAKRMYVNLKYKMGNQNMSSYIASWRDDDWMMIGLYQFLNKKEDTEFEVLLESFSQSYCGNRTIYVEGIEFQAIEKVKQEEIEQLEEIQQILQSSLKRDKSWLRMVNEQTHLMLSEVQKKKDHTLSEVRRKKDRVRRRVNKKIDHALGEMSLKECQILGEAATKIDHLGGVVITRKDQLLTKVSKNYLITEVKKQKDHLLGKVNKTKDGMVTKMNRMKDHLKEVLYENINEENSGSENSAQSRFEADNAEILQPSDNNDCEELSSLSIVNRKKHHMLSANEALIIYNLSDVKVSYLKPAADSRYQEVIELLSKQVFRIKCKIESKMLSPNTEYVCYLVFKLSEKCQGFHCPVIIRDLNCWKNKEIGIVYFRSPSPWNLHDADHIPENRADGWIEVIVWKFNLNHDLRDDYIHLNLKFIVYEGTMSGLIVME</sequence>
<keyword evidence="12 22" id="KW-0418">Kinase</keyword>
<evidence type="ECO:0000256" key="1">
    <source>
        <dbReference type="ARBA" id="ARBA00004162"/>
    </source>
</evidence>
<dbReference type="GO" id="GO:0009506">
    <property type="term" value="C:plasmodesma"/>
    <property type="evidence" value="ECO:0007669"/>
    <property type="project" value="TreeGrafter"/>
</dbReference>
<evidence type="ECO:0000256" key="17">
    <source>
        <dbReference type="ARBA" id="ARBA00023180"/>
    </source>
</evidence>
<dbReference type="PANTHER" id="PTHR27003:SF471">
    <property type="entry name" value="VASCULAR ENDOTHELIAL GROWTH FACTOR RECEPTOR 2 (VEGFR2)-RELATED"/>
    <property type="match status" value="1"/>
</dbReference>
<comment type="catalytic activity">
    <reaction evidence="19">
        <text>L-seryl-[protein] + ATP = O-phospho-L-seryl-[protein] + ADP + H(+)</text>
        <dbReference type="Rhea" id="RHEA:17989"/>
        <dbReference type="Rhea" id="RHEA-COMP:9863"/>
        <dbReference type="Rhea" id="RHEA-COMP:11604"/>
        <dbReference type="ChEBI" id="CHEBI:15378"/>
        <dbReference type="ChEBI" id="CHEBI:29999"/>
        <dbReference type="ChEBI" id="CHEBI:30616"/>
        <dbReference type="ChEBI" id="CHEBI:83421"/>
        <dbReference type="ChEBI" id="CHEBI:456216"/>
        <dbReference type="EC" id="2.7.11.1"/>
    </reaction>
</comment>
<evidence type="ECO:0000256" key="13">
    <source>
        <dbReference type="ARBA" id="ARBA00022840"/>
    </source>
</evidence>
<evidence type="ECO:0000256" key="5">
    <source>
        <dbReference type="ARBA" id="ARBA00022553"/>
    </source>
</evidence>
<proteinExistence type="predicted"/>
<dbReference type="STRING" id="35608.A0A2U1MWE4"/>
<dbReference type="InterPro" id="IPR025886">
    <property type="entry name" value="PP2-like"/>
</dbReference>
<keyword evidence="23" id="KW-1185">Reference proteome</keyword>
<evidence type="ECO:0000256" key="10">
    <source>
        <dbReference type="ARBA" id="ARBA00022737"/>
    </source>
</evidence>
<evidence type="ECO:0000256" key="14">
    <source>
        <dbReference type="ARBA" id="ARBA00022989"/>
    </source>
</evidence>
<dbReference type="InterPro" id="IPR008271">
    <property type="entry name" value="Ser/Thr_kinase_AS"/>
</dbReference>
<keyword evidence="5" id="KW-0597">Phosphoprotein</keyword>
<evidence type="ECO:0000256" key="20">
    <source>
        <dbReference type="SAM" id="Coils"/>
    </source>
</evidence>
<feature type="domain" description="Protein kinase" evidence="21">
    <location>
        <begin position="359"/>
        <end position="631"/>
    </location>
</feature>
<dbReference type="PROSITE" id="PS00108">
    <property type="entry name" value="PROTEIN_KINASE_ST"/>
    <property type="match status" value="1"/>
</dbReference>
<evidence type="ECO:0000313" key="23">
    <source>
        <dbReference type="Proteomes" id="UP000245207"/>
    </source>
</evidence>
<keyword evidence="16" id="KW-0675">Receptor</keyword>
<keyword evidence="9" id="KW-0732">Signal</keyword>
<accession>A0A2U1MWE4</accession>
<dbReference type="Gene3D" id="3.30.200.20">
    <property type="entry name" value="Phosphorylase Kinase, domain 1"/>
    <property type="match status" value="2"/>
</dbReference>
<dbReference type="EMBL" id="PKPP01004191">
    <property type="protein sequence ID" value="PWA65582.1"/>
    <property type="molecule type" value="Genomic_DNA"/>
</dbReference>
<keyword evidence="4" id="KW-0723">Serine/threonine-protein kinase</keyword>
<dbReference type="InterPro" id="IPR000719">
    <property type="entry name" value="Prot_kinase_dom"/>
</dbReference>
<dbReference type="InterPro" id="IPR011009">
    <property type="entry name" value="Kinase-like_dom_sf"/>
</dbReference>
<dbReference type="Pfam" id="PF07714">
    <property type="entry name" value="PK_Tyr_Ser-Thr"/>
    <property type="match status" value="2"/>
</dbReference>
<keyword evidence="20" id="KW-0175">Coiled coil</keyword>
<feature type="domain" description="Protein kinase" evidence="21">
    <location>
        <begin position="24"/>
        <end position="337"/>
    </location>
</feature>
<dbReference type="PROSITE" id="PS50011">
    <property type="entry name" value="PROTEIN_KINASE_DOM"/>
    <property type="match status" value="2"/>
</dbReference>
<evidence type="ECO:0000256" key="16">
    <source>
        <dbReference type="ARBA" id="ARBA00023170"/>
    </source>
</evidence>
<dbReference type="GO" id="GO:0004674">
    <property type="term" value="F:protein serine/threonine kinase activity"/>
    <property type="evidence" value="ECO:0007669"/>
    <property type="project" value="UniProtKB-KW"/>
</dbReference>
<evidence type="ECO:0000259" key="21">
    <source>
        <dbReference type="PROSITE" id="PS50011"/>
    </source>
</evidence>
<comment type="catalytic activity">
    <reaction evidence="18">
        <text>L-threonyl-[protein] + ATP = O-phospho-L-threonyl-[protein] + ADP + H(+)</text>
        <dbReference type="Rhea" id="RHEA:46608"/>
        <dbReference type="Rhea" id="RHEA-COMP:11060"/>
        <dbReference type="Rhea" id="RHEA-COMP:11605"/>
        <dbReference type="ChEBI" id="CHEBI:15378"/>
        <dbReference type="ChEBI" id="CHEBI:30013"/>
        <dbReference type="ChEBI" id="CHEBI:30616"/>
        <dbReference type="ChEBI" id="CHEBI:61977"/>
        <dbReference type="ChEBI" id="CHEBI:456216"/>
        <dbReference type="EC" id="2.7.11.1"/>
    </reaction>
</comment>
<evidence type="ECO:0000256" key="18">
    <source>
        <dbReference type="ARBA" id="ARBA00047899"/>
    </source>
</evidence>
<keyword evidence="11" id="KW-0547">Nucleotide-binding</keyword>
<dbReference type="OrthoDB" id="1724251at2759"/>
<evidence type="ECO:0000256" key="4">
    <source>
        <dbReference type="ARBA" id="ARBA00022527"/>
    </source>
</evidence>
<organism evidence="22 23">
    <name type="scientific">Artemisia annua</name>
    <name type="common">Sweet wormwood</name>
    <dbReference type="NCBI Taxonomy" id="35608"/>
    <lineage>
        <taxon>Eukaryota</taxon>
        <taxon>Viridiplantae</taxon>
        <taxon>Streptophyta</taxon>
        <taxon>Embryophyta</taxon>
        <taxon>Tracheophyta</taxon>
        <taxon>Spermatophyta</taxon>
        <taxon>Magnoliopsida</taxon>
        <taxon>eudicotyledons</taxon>
        <taxon>Gunneridae</taxon>
        <taxon>Pentapetalae</taxon>
        <taxon>asterids</taxon>
        <taxon>campanulids</taxon>
        <taxon>Asterales</taxon>
        <taxon>Asteraceae</taxon>
        <taxon>Asteroideae</taxon>
        <taxon>Anthemideae</taxon>
        <taxon>Artemisiinae</taxon>
        <taxon>Artemisia</taxon>
    </lineage>
</organism>
<dbReference type="GO" id="GO:0005886">
    <property type="term" value="C:plasma membrane"/>
    <property type="evidence" value="ECO:0007669"/>
    <property type="project" value="UniProtKB-SubCell"/>
</dbReference>
<comment type="subcellular location">
    <subcellularLocation>
        <location evidence="1">Cell membrane</location>
        <topology evidence="1">Single-pass membrane protein</topology>
    </subcellularLocation>
</comment>
<dbReference type="GO" id="GO:0004714">
    <property type="term" value="F:transmembrane receptor protein tyrosine kinase activity"/>
    <property type="evidence" value="ECO:0007669"/>
    <property type="project" value="InterPro"/>
</dbReference>
<evidence type="ECO:0000256" key="3">
    <source>
        <dbReference type="ARBA" id="ARBA00022475"/>
    </source>
</evidence>
<dbReference type="EC" id="2.7.11.1" evidence="2"/>
<evidence type="ECO:0000256" key="9">
    <source>
        <dbReference type="ARBA" id="ARBA00022729"/>
    </source>
</evidence>
<evidence type="ECO:0000256" key="8">
    <source>
        <dbReference type="ARBA" id="ARBA00022692"/>
    </source>
</evidence>
<dbReference type="SUPFAM" id="SSF56112">
    <property type="entry name" value="Protein kinase-like (PK-like)"/>
    <property type="match status" value="2"/>
</dbReference>
<keyword evidence="15" id="KW-0472">Membrane</keyword>
<name>A0A2U1MWE4_ARTAN</name>
<dbReference type="AlphaFoldDB" id="A0A2U1MWE4"/>
<evidence type="ECO:0000313" key="22">
    <source>
        <dbReference type="EMBL" id="PWA65582.1"/>
    </source>
</evidence>
<keyword evidence="6" id="KW-0433">Leucine-rich repeat</keyword>
<dbReference type="InterPro" id="IPR045272">
    <property type="entry name" value="ANXUR1/2-like"/>
</dbReference>
<evidence type="ECO:0000256" key="11">
    <source>
        <dbReference type="ARBA" id="ARBA00022741"/>
    </source>
</evidence>
<dbReference type="PANTHER" id="PTHR27003">
    <property type="entry name" value="OS07G0166700 PROTEIN"/>
    <property type="match status" value="1"/>
</dbReference>
<evidence type="ECO:0000256" key="19">
    <source>
        <dbReference type="ARBA" id="ARBA00048679"/>
    </source>
</evidence>
<gene>
    <name evidence="22" type="ORF">CTI12_AA335190</name>
</gene>
<evidence type="ECO:0000256" key="12">
    <source>
        <dbReference type="ARBA" id="ARBA00022777"/>
    </source>
</evidence>
<dbReference type="FunFam" id="1.10.510.10:FF:000358">
    <property type="entry name" value="Putative leucine-rich repeat receptor-like serine/threonine-protein kinase"/>
    <property type="match status" value="1"/>
</dbReference>
<reference evidence="22 23" key="1">
    <citation type="journal article" date="2018" name="Mol. Plant">
        <title>The genome of Artemisia annua provides insight into the evolution of Asteraceae family and artemisinin biosynthesis.</title>
        <authorList>
            <person name="Shen Q."/>
            <person name="Zhang L."/>
            <person name="Liao Z."/>
            <person name="Wang S."/>
            <person name="Yan T."/>
            <person name="Shi P."/>
            <person name="Liu M."/>
            <person name="Fu X."/>
            <person name="Pan Q."/>
            <person name="Wang Y."/>
            <person name="Lv Z."/>
            <person name="Lu X."/>
            <person name="Zhang F."/>
            <person name="Jiang W."/>
            <person name="Ma Y."/>
            <person name="Chen M."/>
            <person name="Hao X."/>
            <person name="Li L."/>
            <person name="Tang Y."/>
            <person name="Lv G."/>
            <person name="Zhou Y."/>
            <person name="Sun X."/>
            <person name="Brodelius P.E."/>
            <person name="Rose J.K.C."/>
            <person name="Tang K."/>
        </authorList>
    </citation>
    <scope>NUCLEOTIDE SEQUENCE [LARGE SCALE GENOMIC DNA]</scope>
    <source>
        <strain evidence="23">cv. Huhao1</strain>
        <tissue evidence="22">Leaf</tissue>
    </source>
</reference>
<keyword evidence="3" id="KW-1003">Cell membrane</keyword>
<keyword evidence="14" id="KW-1133">Transmembrane helix</keyword>
<comment type="caution">
    <text evidence="22">The sequence shown here is derived from an EMBL/GenBank/DDBJ whole genome shotgun (WGS) entry which is preliminary data.</text>
</comment>
<dbReference type="Proteomes" id="UP000245207">
    <property type="component" value="Unassembled WGS sequence"/>
</dbReference>
<dbReference type="Gene3D" id="1.10.510.10">
    <property type="entry name" value="Transferase(Phosphotransferase) domain 1"/>
    <property type="match status" value="3"/>
</dbReference>
<keyword evidence="7" id="KW-0808">Transferase</keyword>
<keyword evidence="10" id="KW-0677">Repeat</keyword>
<dbReference type="Pfam" id="PF14299">
    <property type="entry name" value="PP2"/>
    <property type="match status" value="2"/>
</dbReference>